<dbReference type="InterPro" id="IPR034660">
    <property type="entry name" value="DinB/YfiT-like"/>
</dbReference>
<dbReference type="Gene3D" id="1.20.120.450">
    <property type="entry name" value="dinb family like domain"/>
    <property type="match status" value="1"/>
</dbReference>
<evidence type="ECO:0000259" key="1">
    <source>
        <dbReference type="Pfam" id="PF12867"/>
    </source>
</evidence>
<dbReference type="RefSeq" id="WP_310094280.1">
    <property type="nucleotide sequence ID" value="NZ_JAVDUU010000002.1"/>
</dbReference>
<dbReference type="SUPFAM" id="SSF109854">
    <property type="entry name" value="DinB/YfiT-like putative metalloenzymes"/>
    <property type="match status" value="1"/>
</dbReference>
<evidence type="ECO:0000313" key="2">
    <source>
        <dbReference type="EMBL" id="MDR6941870.1"/>
    </source>
</evidence>
<keyword evidence="3" id="KW-1185">Reference proteome</keyword>
<dbReference type="Proteomes" id="UP001247620">
    <property type="component" value="Unassembled WGS sequence"/>
</dbReference>
<feature type="domain" description="DinB-like" evidence="1">
    <location>
        <begin position="15"/>
        <end position="166"/>
    </location>
</feature>
<proteinExistence type="predicted"/>
<evidence type="ECO:0000313" key="3">
    <source>
        <dbReference type="Proteomes" id="UP001247620"/>
    </source>
</evidence>
<dbReference type="Pfam" id="PF12867">
    <property type="entry name" value="DinB_2"/>
    <property type="match status" value="1"/>
</dbReference>
<dbReference type="InterPro" id="IPR024775">
    <property type="entry name" value="DinB-like"/>
</dbReference>
<comment type="caution">
    <text evidence="2">The sequence shown here is derived from an EMBL/GenBank/DDBJ whole genome shotgun (WGS) entry which is preliminary data.</text>
</comment>
<name>A0ABU1T9I6_9SPHI</name>
<reference evidence="2 3" key="1">
    <citation type="submission" date="2023-07" db="EMBL/GenBank/DDBJ databases">
        <title>Sorghum-associated microbial communities from plants grown in Nebraska, USA.</title>
        <authorList>
            <person name="Schachtman D."/>
        </authorList>
    </citation>
    <scope>NUCLEOTIDE SEQUENCE [LARGE SCALE GENOMIC DNA]</scope>
    <source>
        <strain evidence="2 3">3262</strain>
    </source>
</reference>
<organism evidence="2 3">
    <name type="scientific">Mucilaginibacter pocheonensis</name>
    <dbReference type="NCBI Taxonomy" id="398050"/>
    <lineage>
        <taxon>Bacteria</taxon>
        <taxon>Pseudomonadati</taxon>
        <taxon>Bacteroidota</taxon>
        <taxon>Sphingobacteriia</taxon>
        <taxon>Sphingobacteriales</taxon>
        <taxon>Sphingobacteriaceae</taxon>
        <taxon>Mucilaginibacter</taxon>
    </lineage>
</organism>
<dbReference type="EMBL" id="JAVDUU010000002">
    <property type="protein sequence ID" value="MDR6941870.1"/>
    <property type="molecule type" value="Genomic_DNA"/>
</dbReference>
<sequence>MKEEIIKTNQPLAVQLQSVADDLIQTLDFIRQEDINRIPFQGSWTAAQVGEHIVLSVSSITALLKGNSGITNRAPDKHIQALKDMFLDLNLKFTSAPSITPDDKYYDKDILTAKLQIVFDEMLEVIDTKDLTDSCLESEFPGMGHLTRLEWLYQTLYHTQRHVHQLKNIKGYL</sequence>
<accession>A0ABU1T9I6</accession>
<gene>
    <name evidence="2" type="ORF">J2W55_001712</name>
</gene>
<protein>
    <recommendedName>
        <fullName evidence="1">DinB-like domain-containing protein</fullName>
    </recommendedName>
</protein>